<dbReference type="Gene3D" id="3.90.930.1">
    <property type="match status" value="1"/>
</dbReference>
<name>A0ABT3HX71_9FLAO</name>
<gene>
    <name evidence="1" type="ORF">OMO38_07625</name>
</gene>
<dbReference type="PROSITE" id="PS51257">
    <property type="entry name" value="PROKAR_LIPOPROTEIN"/>
    <property type="match status" value="1"/>
</dbReference>
<comment type="caution">
    <text evidence="1">The sequence shown here is derived from an EMBL/GenBank/DDBJ whole genome shotgun (WGS) entry which is preliminary data.</text>
</comment>
<dbReference type="InterPro" id="IPR011652">
    <property type="entry name" value="MORN_2"/>
</dbReference>
<evidence type="ECO:0000313" key="2">
    <source>
        <dbReference type="Proteomes" id="UP001163731"/>
    </source>
</evidence>
<protein>
    <recommendedName>
        <fullName evidence="3">MORN repeat variant</fullName>
    </recommendedName>
</protein>
<dbReference type="Pfam" id="PF07661">
    <property type="entry name" value="MORN_2"/>
    <property type="match status" value="2"/>
</dbReference>
<accession>A0ABT3HX71</accession>
<dbReference type="RefSeq" id="WP_264749608.1">
    <property type="nucleotide sequence ID" value="NZ_JAPDHW010000004.1"/>
</dbReference>
<dbReference type="Proteomes" id="UP001163731">
    <property type="component" value="Unassembled WGS sequence"/>
</dbReference>
<sequence length="147" mass="17536">MLRNILLLGLAVFVVSSCKTKPINQYVKVENKWQKRHGKWKEEYSSDQGILTAVGKYKMGEKFGVWKTTFQNKLYQKDKIRKGMTKTKLYHPNGKIMERGESRLDITEAQRHWYYFGDWKYYDENGKLMYIKKYADGKKIDSISFQK</sequence>
<proteinExistence type="predicted"/>
<evidence type="ECO:0008006" key="3">
    <source>
        <dbReference type="Google" id="ProtNLM"/>
    </source>
</evidence>
<keyword evidence="2" id="KW-1185">Reference proteome</keyword>
<reference evidence="1" key="1">
    <citation type="submission" date="2022-10" db="EMBL/GenBank/DDBJ databases">
        <title>Chryseobacterium babae sp. nov. isolated from the gut of the beetle Oryctes rhinoceros, and Chryseobacterium kimseyorum sp. nov., isolated from a stick insect rearing cage.</title>
        <authorList>
            <person name="Shelomi M."/>
            <person name="Han C.-J."/>
            <person name="Chen W.-M."/>
            <person name="Chen H.-K."/>
            <person name="Liaw S.-J."/>
            <person name="Muhle E."/>
            <person name="Clermont D."/>
        </authorList>
    </citation>
    <scope>NUCLEOTIDE SEQUENCE</scope>
    <source>
        <strain evidence="1">09-1422</strain>
    </source>
</reference>
<dbReference type="EMBL" id="JAPDHW010000004">
    <property type="protein sequence ID" value="MCW3168394.1"/>
    <property type="molecule type" value="Genomic_DNA"/>
</dbReference>
<evidence type="ECO:0000313" key="1">
    <source>
        <dbReference type="EMBL" id="MCW3168394.1"/>
    </source>
</evidence>
<dbReference type="SUPFAM" id="SSF82185">
    <property type="entry name" value="Histone H3 K4-specific methyltransferase SET7/9 N-terminal domain"/>
    <property type="match status" value="1"/>
</dbReference>
<organism evidence="1 2">
    <name type="scientific">Chryseobacterium kimseyorum</name>
    <dbReference type="NCBI Taxonomy" id="2984028"/>
    <lineage>
        <taxon>Bacteria</taxon>
        <taxon>Pseudomonadati</taxon>
        <taxon>Bacteroidota</taxon>
        <taxon>Flavobacteriia</taxon>
        <taxon>Flavobacteriales</taxon>
        <taxon>Weeksellaceae</taxon>
        <taxon>Chryseobacterium group</taxon>
        <taxon>Chryseobacterium</taxon>
    </lineage>
</organism>